<dbReference type="OrthoDB" id="821747at2"/>
<dbReference type="AlphaFoldDB" id="A0A2T0WTN1"/>
<dbReference type="Proteomes" id="UP000238157">
    <property type="component" value="Unassembled WGS sequence"/>
</dbReference>
<evidence type="ECO:0008006" key="3">
    <source>
        <dbReference type="Google" id="ProtNLM"/>
    </source>
</evidence>
<evidence type="ECO:0000313" key="2">
    <source>
        <dbReference type="Proteomes" id="UP000238157"/>
    </source>
</evidence>
<name>A0A2T0WTN1_9BACT</name>
<comment type="caution">
    <text evidence="1">The sequence shown here is derived from an EMBL/GenBank/DDBJ whole genome shotgun (WGS) entry which is preliminary data.</text>
</comment>
<accession>A0A2T0WTN1</accession>
<keyword evidence="2" id="KW-1185">Reference proteome</keyword>
<sequence>MNRTMKSFGKGFLIVSIAFTGWACTEDQNDTFDEPNSSATLSATVVGENAKSPAANERIIINGLTTTDFHVGIKEVEMRYVAKADILAGIDLGSISLNTSANSSLQTEASGEHTLVLMSSGDVQTETVAQGNTPDGSYREVDFRLFKDTEADTTDFMHERSLWISGQIDGENASIWLDEEMMVTAESDDEDGVMVDGETAMEIVFDLNKLFEGVDFSTAVDSNNDGMIEIGPGSDDENSAIQSQIESNISSAVSFRKK</sequence>
<gene>
    <name evidence="1" type="ORF">CLW00_102400</name>
</gene>
<organism evidence="1 2">
    <name type="scientific">Mongoliibacter ruber</name>
    <dbReference type="NCBI Taxonomy" id="1750599"/>
    <lineage>
        <taxon>Bacteria</taxon>
        <taxon>Pseudomonadati</taxon>
        <taxon>Bacteroidota</taxon>
        <taxon>Cytophagia</taxon>
        <taxon>Cytophagales</taxon>
        <taxon>Cyclobacteriaceae</taxon>
        <taxon>Mongoliibacter</taxon>
    </lineage>
</organism>
<dbReference type="EMBL" id="PVTR01000002">
    <property type="protein sequence ID" value="PRY89924.1"/>
    <property type="molecule type" value="Genomic_DNA"/>
</dbReference>
<dbReference type="RefSeq" id="WP_106132593.1">
    <property type="nucleotide sequence ID" value="NZ_PVTR01000002.1"/>
</dbReference>
<reference evidence="1 2" key="1">
    <citation type="submission" date="2018-03" db="EMBL/GenBank/DDBJ databases">
        <title>Genomic Encyclopedia of Archaeal and Bacterial Type Strains, Phase II (KMG-II): from individual species to whole genera.</title>
        <authorList>
            <person name="Goeker M."/>
        </authorList>
    </citation>
    <scope>NUCLEOTIDE SEQUENCE [LARGE SCALE GENOMIC DNA]</scope>
    <source>
        <strain evidence="1 2">DSM 27929</strain>
    </source>
</reference>
<protein>
    <recommendedName>
        <fullName evidence="3">DUF4382 domain-containing protein</fullName>
    </recommendedName>
</protein>
<evidence type="ECO:0000313" key="1">
    <source>
        <dbReference type="EMBL" id="PRY89924.1"/>
    </source>
</evidence>
<proteinExistence type="predicted"/>